<keyword evidence="2" id="KW-0813">Transport</keyword>
<dbReference type="Proteomes" id="UP000295818">
    <property type="component" value="Unassembled WGS sequence"/>
</dbReference>
<name>A0ABY2B799_9ACTN</name>
<dbReference type="RefSeq" id="WP_199240343.1">
    <property type="nucleotide sequence ID" value="NZ_SLWM01000038.1"/>
</dbReference>
<evidence type="ECO:0000313" key="5">
    <source>
        <dbReference type="Proteomes" id="UP000295818"/>
    </source>
</evidence>
<evidence type="ECO:0000256" key="1">
    <source>
        <dbReference type="ARBA" id="ARBA00005901"/>
    </source>
</evidence>
<evidence type="ECO:0000256" key="2">
    <source>
        <dbReference type="ARBA" id="ARBA00022448"/>
    </source>
</evidence>
<comment type="similarity">
    <text evidence="1">Belongs to the V-ATPase E subunit family.</text>
</comment>
<evidence type="ECO:0000313" key="4">
    <source>
        <dbReference type="EMBL" id="TCO09958.1"/>
    </source>
</evidence>
<protein>
    <submittedName>
        <fullName evidence="4">ATP synthase E subunit</fullName>
    </submittedName>
</protein>
<keyword evidence="5" id="KW-1185">Reference proteome</keyword>
<reference evidence="4 5" key="1">
    <citation type="journal article" date="2015" name="Stand. Genomic Sci.">
        <title>Genomic Encyclopedia of Bacterial and Archaeal Type Strains, Phase III: the genomes of soil and plant-associated and newly described type strains.</title>
        <authorList>
            <person name="Whitman W.B."/>
            <person name="Woyke T."/>
            <person name="Klenk H.P."/>
            <person name="Zhou Y."/>
            <person name="Lilburn T.G."/>
            <person name="Beck B.J."/>
            <person name="De Vos P."/>
            <person name="Vandamme P."/>
            <person name="Eisen J.A."/>
            <person name="Garrity G."/>
            <person name="Hugenholtz P."/>
            <person name="Kyrpides N.C."/>
        </authorList>
    </citation>
    <scope>NUCLEOTIDE SEQUENCE [LARGE SCALE GENOMIC DNA]</scope>
    <source>
        <strain evidence="4 5">VKM Ac-2538</strain>
    </source>
</reference>
<comment type="caution">
    <text evidence="4">The sequence shown here is derived from an EMBL/GenBank/DDBJ whole genome shotgun (WGS) entry which is preliminary data.</text>
</comment>
<dbReference type="EMBL" id="SLWM01000038">
    <property type="protein sequence ID" value="TCO09958.1"/>
    <property type="molecule type" value="Genomic_DNA"/>
</dbReference>
<sequence length="175" mass="18843">MSRSLPAVADEALAPVRMALRAAARADAAAVLRKAQQEKSDLLADARRTADEIEVTARAEGAADATAAVTARLAQSRRDARRTVLRTQRELFDELRRRCRAAATALAESPGYEELRRRLTERALAQLGPDATVTESRGGGVLASAGSRQLDLSLPTLAERALDWSGAEVARLWTP</sequence>
<evidence type="ECO:0000256" key="3">
    <source>
        <dbReference type="ARBA" id="ARBA00023065"/>
    </source>
</evidence>
<keyword evidence="3" id="KW-0406">Ion transport</keyword>
<organism evidence="4 5">
    <name type="scientific">Kribbella orskensis</name>
    <dbReference type="NCBI Taxonomy" id="2512216"/>
    <lineage>
        <taxon>Bacteria</taxon>
        <taxon>Bacillati</taxon>
        <taxon>Actinomycetota</taxon>
        <taxon>Actinomycetes</taxon>
        <taxon>Propionibacteriales</taxon>
        <taxon>Kribbellaceae</taxon>
        <taxon>Kribbella</taxon>
    </lineage>
</organism>
<gene>
    <name evidence="4" type="ORF">EV644_13837</name>
</gene>
<accession>A0ABY2B799</accession>
<proteinExistence type="inferred from homology"/>
<dbReference type="Pfam" id="PF01991">
    <property type="entry name" value="vATP-synt_E"/>
    <property type="match status" value="1"/>
</dbReference>
<dbReference type="InterPro" id="IPR002842">
    <property type="entry name" value="ATPase_V1_Esu"/>
</dbReference>